<evidence type="ECO:0000313" key="2">
    <source>
        <dbReference type="EMBL" id="GAE47497.1"/>
    </source>
</evidence>
<protein>
    <submittedName>
        <fullName evidence="2">Uncharacterized protein</fullName>
    </submittedName>
</protein>
<sequence>MEYIIGGIAILIILFLIGYFMKRKYYSEVDRYESWKIDIMNGRCWMKCQK</sequence>
<name>W4RTT0_9BACI</name>
<dbReference type="AlphaFoldDB" id="W4RTT0"/>
<accession>W4RTT0</accession>
<proteinExistence type="predicted"/>
<organism evidence="2 3">
    <name type="scientific">Mesobacillus boroniphilus JCM 21738</name>
    <dbReference type="NCBI Taxonomy" id="1294265"/>
    <lineage>
        <taxon>Bacteria</taxon>
        <taxon>Bacillati</taxon>
        <taxon>Bacillota</taxon>
        <taxon>Bacilli</taxon>
        <taxon>Bacillales</taxon>
        <taxon>Bacillaceae</taxon>
        <taxon>Mesobacillus</taxon>
    </lineage>
</organism>
<evidence type="ECO:0000313" key="3">
    <source>
        <dbReference type="Proteomes" id="UP000018949"/>
    </source>
</evidence>
<dbReference type="Proteomes" id="UP000018949">
    <property type="component" value="Unassembled WGS sequence"/>
</dbReference>
<dbReference type="EMBL" id="BAUW01000080">
    <property type="protein sequence ID" value="GAE47497.1"/>
    <property type="molecule type" value="Genomic_DNA"/>
</dbReference>
<reference evidence="2 3" key="1">
    <citation type="submission" date="2013-12" db="EMBL/GenBank/DDBJ databases">
        <title>NBRP : Genome information of microbial organism related human and environment.</title>
        <authorList>
            <person name="Hattori M."/>
            <person name="Oshima K."/>
            <person name="Inaba H."/>
            <person name="Suda W."/>
            <person name="Sakamoto M."/>
            <person name="Iino T."/>
            <person name="Kitahara M."/>
            <person name="Oshida Y."/>
            <person name="Iida T."/>
            <person name="Kudo T."/>
            <person name="Itoh T."/>
            <person name="Ahmed I."/>
            <person name="Ohkuma M."/>
        </authorList>
    </citation>
    <scope>NUCLEOTIDE SEQUENCE [LARGE SCALE GENOMIC DNA]</scope>
    <source>
        <strain evidence="2 3">JCM 21738</strain>
    </source>
</reference>
<evidence type="ECO:0000256" key="1">
    <source>
        <dbReference type="SAM" id="Phobius"/>
    </source>
</evidence>
<feature type="transmembrane region" description="Helical" evidence="1">
    <location>
        <begin position="6"/>
        <end position="21"/>
    </location>
</feature>
<keyword evidence="3" id="KW-1185">Reference proteome</keyword>
<keyword evidence="1" id="KW-0812">Transmembrane</keyword>
<keyword evidence="1" id="KW-0472">Membrane</keyword>
<keyword evidence="1" id="KW-1133">Transmembrane helix</keyword>
<comment type="caution">
    <text evidence="2">The sequence shown here is derived from an EMBL/GenBank/DDBJ whole genome shotgun (WGS) entry which is preliminary data.</text>
</comment>
<gene>
    <name evidence="2" type="ORF">JCM21738_4486</name>
</gene>